<dbReference type="Gene3D" id="3.30.1150.10">
    <property type="match status" value="1"/>
</dbReference>
<sequence length="235" mass="24231">MLRTVPARMRPAVGAPRLAAPGRAAARCGRAVLAAAAAAFVAAGCERGAGAGRGEPMSLPVRVTADTGRAERLRVVAPPARDAVRVWVARVSPARPAPPDAPLPAAEAPLALPADDAPPPPGLEVDEDLRPPILRTPAALVLPGGPGRARVSVELDVRVDEEGAVSDALWAGGSDDSALVAAATASALGMRFHPALQAGRPIAVWCRQRFDFGPRRAPRGARLRRGRAPRSRACA</sequence>
<feature type="region of interest" description="Disordered" evidence="1">
    <location>
        <begin position="93"/>
        <end position="117"/>
    </location>
</feature>
<protein>
    <recommendedName>
        <fullName evidence="2">TonB C-terminal domain-containing protein</fullName>
    </recommendedName>
</protein>
<dbReference type="SUPFAM" id="SSF74653">
    <property type="entry name" value="TolA/TonB C-terminal domain"/>
    <property type="match status" value="1"/>
</dbReference>
<name>A0A832I465_UNCEI</name>
<accession>A0A832I465</accession>
<dbReference type="GO" id="GO:0055085">
    <property type="term" value="P:transmembrane transport"/>
    <property type="evidence" value="ECO:0007669"/>
    <property type="project" value="InterPro"/>
</dbReference>
<gene>
    <name evidence="3" type="ORF">ENR23_07465</name>
</gene>
<dbReference type="AlphaFoldDB" id="A0A832I465"/>
<evidence type="ECO:0000256" key="1">
    <source>
        <dbReference type="SAM" id="MobiDB-lite"/>
    </source>
</evidence>
<dbReference type="InterPro" id="IPR037682">
    <property type="entry name" value="TonB_C"/>
</dbReference>
<feature type="compositionally biased region" description="Low complexity" evidence="1">
    <location>
        <begin position="103"/>
        <end position="115"/>
    </location>
</feature>
<evidence type="ECO:0000313" key="3">
    <source>
        <dbReference type="EMBL" id="HGZ43249.1"/>
    </source>
</evidence>
<dbReference type="Pfam" id="PF03544">
    <property type="entry name" value="TonB_C"/>
    <property type="match status" value="1"/>
</dbReference>
<reference evidence="3" key="1">
    <citation type="journal article" date="2020" name="mSystems">
        <title>Genome- and Community-Level Interaction Insights into Carbon Utilization and Element Cycling Functions of Hydrothermarchaeota in Hydrothermal Sediment.</title>
        <authorList>
            <person name="Zhou Z."/>
            <person name="Liu Y."/>
            <person name="Xu W."/>
            <person name="Pan J."/>
            <person name="Luo Z.H."/>
            <person name="Li M."/>
        </authorList>
    </citation>
    <scope>NUCLEOTIDE SEQUENCE [LARGE SCALE GENOMIC DNA]</scope>
    <source>
        <strain evidence="3">SpSt-381</strain>
    </source>
</reference>
<organism evidence="3">
    <name type="scientific">Eiseniibacteriota bacterium</name>
    <dbReference type="NCBI Taxonomy" id="2212470"/>
    <lineage>
        <taxon>Bacteria</taxon>
        <taxon>Candidatus Eiseniibacteriota</taxon>
    </lineage>
</organism>
<proteinExistence type="predicted"/>
<evidence type="ECO:0000259" key="2">
    <source>
        <dbReference type="Pfam" id="PF03544"/>
    </source>
</evidence>
<dbReference type="EMBL" id="DSQF01000016">
    <property type="protein sequence ID" value="HGZ43249.1"/>
    <property type="molecule type" value="Genomic_DNA"/>
</dbReference>
<feature type="domain" description="TonB C-terminal" evidence="2">
    <location>
        <begin position="152"/>
        <end position="212"/>
    </location>
</feature>
<comment type="caution">
    <text evidence="3">The sequence shown here is derived from an EMBL/GenBank/DDBJ whole genome shotgun (WGS) entry which is preliminary data.</text>
</comment>